<dbReference type="InterPro" id="IPR051906">
    <property type="entry name" value="TolC-like"/>
</dbReference>
<evidence type="ECO:0000256" key="4">
    <source>
        <dbReference type="ARBA" id="ARBA00022452"/>
    </source>
</evidence>
<dbReference type="SUPFAM" id="SSF56954">
    <property type="entry name" value="Outer membrane efflux proteins (OEP)"/>
    <property type="match status" value="1"/>
</dbReference>
<dbReference type="Pfam" id="PF02321">
    <property type="entry name" value="OEP"/>
    <property type="match status" value="2"/>
</dbReference>
<protein>
    <submittedName>
        <fullName evidence="9">Outer membrane efflux protein BepC</fullName>
    </submittedName>
</protein>
<gene>
    <name evidence="9" type="primary">bepC_2</name>
    <name evidence="9" type="ORF">BHE75_03756</name>
</gene>
<keyword evidence="10" id="KW-1185">Reference proteome</keyword>
<reference evidence="9 10" key="1">
    <citation type="submission" date="2016-09" db="EMBL/GenBank/DDBJ databases">
        <title>Metabolic pathway, cell adaptation mechanisms and a novel monoxygenase revealed through proteogenomic-transcription analysis of a Sphingomonas haloaromaticamans strain degrading the fungicide ortho-phenylphenol.</title>
        <authorList>
            <person name="Perruchon C."/>
            <person name="Papadopoulou E.S."/>
            <person name="Rousidou C."/>
            <person name="Vasileiadis S."/>
            <person name="Tanou G."/>
            <person name="Amoutzias G."/>
            <person name="Molassiotis A."/>
            <person name="Karpouzas D.G."/>
        </authorList>
    </citation>
    <scope>NUCLEOTIDE SEQUENCE [LARGE SCALE GENOMIC DNA]</scope>
    <source>
        <strain evidence="9 10">P3</strain>
    </source>
</reference>
<accession>A0A1S1HHM7</accession>
<evidence type="ECO:0000256" key="8">
    <source>
        <dbReference type="SAM" id="SignalP"/>
    </source>
</evidence>
<comment type="similarity">
    <text evidence="2">Belongs to the outer membrane factor (OMF) (TC 1.B.17) family.</text>
</comment>
<evidence type="ECO:0000313" key="10">
    <source>
        <dbReference type="Proteomes" id="UP000179467"/>
    </source>
</evidence>
<dbReference type="GO" id="GO:1990281">
    <property type="term" value="C:efflux pump complex"/>
    <property type="evidence" value="ECO:0007669"/>
    <property type="project" value="TreeGrafter"/>
</dbReference>
<comment type="subcellular location">
    <subcellularLocation>
        <location evidence="1">Cell outer membrane</location>
    </subcellularLocation>
</comment>
<evidence type="ECO:0000256" key="2">
    <source>
        <dbReference type="ARBA" id="ARBA00007613"/>
    </source>
</evidence>
<keyword evidence="8" id="KW-0732">Signal</keyword>
<keyword evidence="6" id="KW-0472">Membrane</keyword>
<dbReference type="AlphaFoldDB" id="A0A1S1HHM7"/>
<evidence type="ECO:0000313" key="9">
    <source>
        <dbReference type="EMBL" id="OHT21745.1"/>
    </source>
</evidence>
<dbReference type="Gene3D" id="1.20.1600.10">
    <property type="entry name" value="Outer membrane efflux proteins (OEP)"/>
    <property type="match status" value="1"/>
</dbReference>
<keyword evidence="5" id="KW-0812">Transmembrane</keyword>
<keyword evidence="4" id="KW-1134">Transmembrane beta strand</keyword>
<keyword evidence="3" id="KW-0813">Transport</keyword>
<dbReference type="PANTHER" id="PTHR30026">
    <property type="entry name" value="OUTER MEMBRANE PROTEIN TOLC"/>
    <property type="match status" value="1"/>
</dbReference>
<dbReference type="PANTHER" id="PTHR30026:SF22">
    <property type="entry name" value="OUTER MEMBRANE EFFLUX PROTEIN"/>
    <property type="match status" value="1"/>
</dbReference>
<evidence type="ECO:0000256" key="7">
    <source>
        <dbReference type="ARBA" id="ARBA00023237"/>
    </source>
</evidence>
<organism evidence="9 10">
    <name type="scientific">Edaphosphingomonas haloaromaticamans</name>
    <dbReference type="NCBI Taxonomy" id="653954"/>
    <lineage>
        <taxon>Bacteria</taxon>
        <taxon>Pseudomonadati</taxon>
        <taxon>Pseudomonadota</taxon>
        <taxon>Alphaproteobacteria</taxon>
        <taxon>Sphingomonadales</taxon>
        <taxon>Rhizorhabdaceae</taxon>
        <taxon>Edaphosphingomonas</taxon>
    </lineage>
</organism>
<dbReference type="GO" id="GO:0015288">
    <property type="term" value="F:porin activity"/>
    <property type="evidence" value="ECO:0007669"/>
    <property type="project" value="TreeGrafter"/>
</dbReference>
<keyword evidence="7" id="KW-0998">Cell outer membrane</keyword>
<sequence length="423" mass="44535">MNRSRRVARLMLGFAASLLANTAANATTLEAAIAAAMRHAPEIVVADADTDAAKARLAQARSGQLPTATLVGTIGYGRLDPQNFFGLGAANVTPRAAQVTVEQPLFTGGRVGSGIDRARAGIAGAEAGQSGARAQLAMAVTQAYGDVLTAARMLTLYERLLIETTEIERQARLRYRAGESPSTDVAQASARLAEARAGLARAQGMQVSAHAHFTNLTGLEPIDLQPLPANPPLPGTLDEAMEEAMRSNPLLVQAQAGLRAAQAAARGARAERLPTVGAFAEAGTVRDQFFPDYRADSATVGVRARWEFFSGGRMSGKVAEASSEVRAADARMRAASMQVEEEVISAFQEVRTAQLVEQAATDQAASAAQALESVRHEVRVGMKPQLDLLDAEREAIAAEAGATRARTDRIVAAYRVAALLGRL</sequence>
<dbReference type="InterPro" id="IPR003423">
    <property type="entry name" value="OMP_efflux"/>
</dbReference>
<dbReference type="RefSeq" id="WP_070934750.1">
    <property type="nucleotide sequence ID" value="NZ_MIPT01000001.1"/>
</dbReference>
<dbReference type="Proteomes" id="UP000179467">
    <property type="component" value="Unassembled WGS sequence"/>
</dbReference>
<feature type="chain" id="PRO_5010309387" evidence="8">
    <location>
        <begin position="27"/>
        <end position="423"/>
    </location>
</feature>
<name>A0A1S1HHM7_9SPHN</name>
<comment type="caution">
    <text evidence="9">The sequence shown here is derived from an EMBL/GenBank/DDBJ whole genome shotgun (WGS) entry which is preliminary data.</text>
</comment>
<evidence type="ECO:0000256" key="1">
    <source>
        <dbReference type="ARBA" id="ARBA00004442"/>
    </source>
</evidence>
<dbReference type="GO" id="GO:0015562">
    <property type="term" value="F:efflux transmembrane transporter activity"/>
    <property type="evidence" value="ECO:0007669"/>
    <property type="project" value="InterPro"/>
</dbReference>
<dbReference type="EMBL" id="MIPT01000001">
    <property type="protein sequence ID" value="OHT21745.1"/>
    <property type="molecule type" value="Genomic_DNA"/>
</dbReference>
<evidence type="ECO:0000256" key="3">
    <source>
        <dbReference type="ARBA" id="ARBA00022448"/>
    </source>
</evidence>
<feature type="signal peptide" evidence="8">
    <location>
        <begin position="1"/>
        <end position="26"/>
    </location>
</feature>
<dbReference type="OrthoDB" id="7424012at2"/>
<evidence type="ECO:0000256" key="5">
    <source>
        <dbReference type="ARBA" id="ARBA00022692"/>
    </source>
</evidence>
<evidence type="ECO:0000256" key="6">
    <source>
        <dbReference type="ARBA" id="ARBA00023136"/>
    </source>
</evidence>
<dbReference type="GO" id="GO:0009279">
    <property type="term" value="C:cell outer membrane"/>
    <property type="evidence" value="ECO:0007669"/>
    <property type="project" value="UniProtKB-SubCell"/>
</dbReference>
<proteinExistence type="inferred from homology"/>